<evidence type="ECO:0000313" key="2">
    <source>
        <dbReference type="EMBL" id="JAE30695.1"/>
    </source>
</evidence>
<dbReference type="AlphaFoldDB" id="A0A0A9H0F5"/>
<feature type="region of interest" description="Disordered" evidence="1">
    <location>
        <begin position="1"/>
        <end position="46"/>
    </location>
</feature>
<protein>
    <submittedName>
        <fullName evidence="2">Uncharacterized protein</fullName>
    </submittedName>
</protein>
<proteinExistence type="predicted"/>
<name>A0A0A9H0F5_ARUDO</name>
<evidence type="ECO:0000256" key="1">
    <source>
        <dbReference type="SAM" id="MobiDB-lite"/>
    </source>
</evidence>
<reference evidence="2" key="2">
    <citation type="journal article" date="2015" name="Data Brief">
        <title>Shoot transcriptome of the giant reed, Arundo donax.</title>
        <authorList>
            <person name="Barrero R.A."/>
            <person name="Guerrero F.D."/>
            <person name="Moolhuijzen P."/>
            <person name="Goolsby J.A."/>
            <person name="Tidwell J."/>
            <person name="Bellgard S.E."/>
            <person name="Bellgard M.I."/>
        </authorList>
    </citation>
    <scope>NUCLEOTIDE SEQUENCE</scope>
    <source>
        <tissue evidence="2">Shoot tissue taken approximately 20 cm above the soil surface</tissue>
    </source>
</reference>
<reference evidence="2" key="1">
    <citation type="submission" date="2014-09" db="EMBL/GenBank/DDBJ databases">
        <authorList>
            <person name="Magalhaes I.L.F."/>
            <person name="Oliveira U."/>
            <person name="Santos F.R."/>
            <person name="Vidigal T.H.D.A."/>
            <person name="Brescovit A.D."/>
            <person name="Santos A.J."/>
        </authorList>
    </citation>
    <scope>NUCLEOTIDE SEQUENCE</scope>
    <source>
        <tissue evidence="2">Shoot tissue taken approximately 20 cm above the soil surface</tissue>
    </source>
</reference>
<sequence length="46" mass="5271">MVRRDIPLPDTFEQSSSFSAKIITSGLRGEPPRRRLPWRCPPPQGH</sequence>
<organism evidence="2">
    <name type="scientific">Arundo donax</name>
    <name type="common">Giant reed</name>
    <name type="synonym">Donax arundinaceus</name>
    <dbReference type="NCBI Taxonomy" id="35708"/>
    <lineage>
        <taxon>Eukaryota</taxon>
        <taxon>Viridiplantae</taxon>
        <taxon>Streptophyta</taxon>
        <taxon>Embryophyta</taxon>
        <taxon>Tracheophyta</taxon>
        <taxon>Spermatophyta</taxon>
        <taxon>Magnoliopsida</taxon>
        <taxon>Liliopsida</taxon>
        <taxon>Poales</taxon>
        <taxon>Poaceae</taxon>
        <taxon>PACMAD clade</taxon>
        <taxon>Arundinoideae</taxon>
        <taxon>Arundineae</taxon>
        <taxon>Arundo</taxon>
    </lineage>
</organism>
<accession>A0A0A9H0F5</accession>
<dbReference type="EMBL" id="GBRH01167201">
    <property type="protein sequence ID" value="JAE30695.1"/>
    <property type="molecule type" value="Transcribed_RNA"/>
</dbReference>